<proteinExistence type="inferred from homology"/>
<keyword evidence="6 7" id="KW-0012">Acyltransferase</keyword>
<dbReference type="EMBL" id="FSQZ01000001">
    <property type="protein sequence ID" value="SIN65687.1"/>
    <property type="molecule type" value="Genomic_DNA"/>
</dbReference>
<evidence type="ECO:0000313" key="8">
    <source>
        <dbReference type="EMBL" id="SIN65687.1"/>
    </source>
</evidence>
<comment type="pathway">
    <text evidence="7">Bacterial outer membrane biogenesis; LPS lipid A biosynthesis.</text>
</comment>
<name>A0ABY1JCD6_9BACT</name>
<evidence type="ECO:0000256" key="1">
    <source>
        <dbReference type="ARBA" id="ARBA00022516"/>
    </source>
</evidence>
<keyword evidence="9" id="KW-1185">Reference proteome</keyword>
<dbReference type="InterPro" id="IPR007691">
    <property type="entry name" value="LpxD"/>
</dbReference>
<dbReference type="Proteomes" id="UP000185093">
    <property type="component" value="Unassembled WGS sequence"/>
</dbReference>
<dbReference type="HAMAP" id="MF_00523">
    <property type="entry name" value="LpxD"/>
    <property type="match status" value="1"/>
</dbReference>
<dbReference type="Gene3D" id="3.40.1390.10">
    <property type="entry name" value="MurE/MurF, N-terminal domain"/>
    <property type="match status" value="1"/>
</dbReference>
<dbReference type="NCBIfam" id="NF002060">
    <property type="entry name" value="PRK00892.1"/>
    <property type="match status" value="1"/>
</dbReference>
<dbReference type="PANTHER" id="PTHR43378:SF2">
    <property type="entry name" value="UDP-3-O-ACYLGLUCOSAMINE N-ACYLTRANSFERASE 1, MITOCHONDRIAL-RELATED"/>
    <property type="match status" value="1"/>
</dbReference>
<evidence type="ECO:0000256" key="2">
    <source>
        <dbReference type="ARBA" id="ARBA00022556"/>
    </source>
</evidence>
<dbReference type="NCBIfam" id="TIGR01853">
    <property type="entry name" value="lipid_A_lpxD"/>
    <property type="match status" value="1"/>
</dbReference>
<keyword evidence="2 7" id="KW-0441">Lipid A biosynthesis</keyword>
<keyword evidence="3 7" id="KW-0808">Transferase</keyword>
<comment type="function">
    <text evidence="7">Catalyzes the N-acylation of UDP-3-O-acylglucosamine using 3-hydroxyacyl-ACP as the acyl donor. Is involved in the biosynthesis of lipid A, a phosphorylated glycolipid that anchors the lipopolysaccharide to the outer membrane of the cell.</text>
</comment>
<evidence type="ECO:0000256" key="6">
    <source>
        <dbReference type="ARBA" id="ARBA00023315"/>
    </source>
</evidence>
<dbReference type="PROSITE" id="PS00101">
    <property type="entry name" value="HEXAPEP_TRANSFERASES"/>
    <property type="match status" value="2"/>
</dbReference>
<dbReference type="RefSeq" id="WP_074199342.1">
    <property type="nucleotide sequence ID" value="NZ_FSQZ01000001.1"/>
</dbReference>
<dbReference type="CDD" id="cd03352">
    <property type="entry name" value="LbH_LpxD"/>
    <property type="match status" value="1"/>
</dbReference>
<evidence type="ECO:0000313" key="9">
    <source>
        <dbReference type="Proteomes" id="UP000185093"/>
    </source>
</evidence>
<dbReference type="EC" id="2.3.1.191" evidence="7"/>
<dbReference type="InterPro" id="IPR011004">
    <property type="entry name" value="Trimer_LpxA-like_sf"/>
</dbReference>
<accession>A0ABY1JCD6</accession>
<evidence type="ECO:0000256" key="5">
    <source>
        <dbReference type="ARBA" id="ARBA00023098"/>
    </source>
</evidence>
<evidence type="ECO:0000256" key="7">
    <source>
        <dbReference type="HAMAP-Rule" id="MF_00523"/>
    </source>
</evidence>
<feature type="active site" description="Proton acceptor" evidence="7">
    <location>
        <position position="240"/>
    </location>
</feature>
<keyword evidence="1 7" id="KW-0444">Lipid biosynthesis</keyword>
<gene>
    <name evidence="7" type="primary">lpxD</name>
    <name evidence="8" type="ORF">SAMN05444368_0798</name>
</gene>
<sequence length="353" mass="37875">MKKFDDAWRLSQVASFLCGRLVGDPDRLILGVASPEEVTPECICVLWEKSAFRKLVKDVPVVVPLGWLEPDRIGVEVEEPKIAFAKLLSLFERPRTPKCEVHPTAVISQSAEVHPSAYIGPFCVVREGAKIANDVVLEAHVFVGKDVFIDEGTIVEPHVTLYHGVKLGKRCLIHAGASLGCEGFGFCSRDGRLIKIPQVGGLVIGDEVEVGALTSIDRGTLGDTCIGSGTKIGDCVHVGHNAQVGSNCILVAMTGIAGSAVIEDNVIMAAQSGVKDHARVGKGSIVAAKSGVTKDIPPGMMVSGFPARDHREELKIQALTQRLPEIYERLLRLERLHEGVGNEDEKGNPSKAD</sequence>
<organism evidence="8 9">
    <name type="scientific">Acetomicrobium flavidum</name>
    <dbReference type="NCBI Taxonomy" id="49896"/>
    <lineage>
        <taxon>Bacteria</taxon>
        <taxon>Thermotogati</taxon>
        <taxon>Synergistota</taxon>
        <taxon>Synergistia</taxon>
        <taxon>Synergistales</taxon>
        <taxon>Acetomicrobiaceae</taxon>
        <taxon>Acetomicrobium</taxon>
    </lineage>
</organism>
<keyword evidence="4 7" id="KW-0677">Repeat</keyword>
<comment type="caution">
    <text evidence="8">The sequence shown here is derived from an EMBL/GenBank/DDBJ whole genome shotgun (WGS) entry which is preliminary data.</text>
</comment>
<evidence type="ECO:0000256" key="3">
    <source>
        <dbReference type="ARBA" id="ARBA00022679"/>
    </source>
</evidence>
<comment type="similarity">
    <text evidence="7">Belongs to the transferase hexapeptide repeat family. LpxD subfamily.</text>
</comment>
<dbReference type="InterPro" id="IPR018357">
    <property type="entry name" value="Hexapep_transf_CS"/>
</dbReference>
<dbReference type="Gene3D" id="2.160.10.10">
    <property type="entry name" value="Hexapeptide repeat proteins"/>
    <property type="match status" value="1"/>
</dbReference>
<dbReference type="SUPFAM" id="SSF51161">
    <property type="entry name" value="Trimeric LpxA-like enzymes"/>
    <property type="match status" value="1"/>
</dbReference>
<dbReference type="PANTHER" id="PTHR43378">
    <property type="entry name" value="UDP-3-O-ACYLGLUCOSAMINE N-ACYLTRANSFERASE"/>
    <property type="match status" value="1"/>
</dbReference>
<reference evidence="8 9" key="1">
    <citation type="submission" date="2016-11" db="EMBL/GenBank/DDBJ databases">
        <authorList>
            <person name="Varghese N."/>
            <person name="Submissions S."/>
        </authorList>
    </citation>
    <scope>NUCLEOTIDE SEQUENCE [LARGE SCALE GENOMIC DNA]</scope>
    <source>
        <strain evidence="8 9">DSM 20664</strain>
    </source>
</reference>
<protein>
    <recommendedName>
        <fullName evidence="7">UDP-3-O-acylglucosamine N-acyltransferase</fullName>
        <ecNumber evidence="7">2.3.1.191</ecNumber>
    </recommendedName>
</protein>
<comment type="catalytic activity">
    <reaction evidence="7">
        <text>a UDP-3-O-[(3R)-3-hydroxyacyl]-alpha-D-glucosamine + a (3R)-hydroxyacyl-[ACP] = a UDP-2-N,3-O-bis[(3R)-3-hydroxyacyl]-alpha-D-glucosamine + holo-[ACP] + H(+)</text>
        <dbReference type="Rhea" id="RHEA:53836"/>
        <dbReference type="Rhea" id="RHEA-COMP:9685"/>
        <dbReference type="Rhea" id="RHEA-COMP:9945"/>
        <dbReference type="ChEBI" id="CHEBI:15378"/>
        <dbReference type="ChEBI" id="CHEBI:64479"/>
        <dbReference type="ChEBI" id="CHEBI:78827"/>
        <dbReference type="ChEBI" id="CHEBI:137740"/>
        <dbReference type="ChEBI" id="CHEBI:137748"/>
        <dbReference type="EC" id="2.3.1.191"/>
    </reaction>
</comment>
<keyword evidence="5 7" id="KW-0443">Lipid metabolism</keyword>
<comment type="subunit">
    <text evidence="7">Homotrimer.</text>
</comment>
<evidence type="ECO:0000256" key="4">
    <source>
        <dbReference type="ARBA" id="ARBA00022737"/>
    </source>
</evidence>